<evidence type="ECO:0000313" key="4">
    <source>
        <dbReference type="Proteomes" id="UP000001964"/>
    </source>
</evidence>
<dbReference type="InterPro" id="IPR009061">
    <property type="entry name" value="DNA-bd_dom_put_sf"/>
</dbReference>
<feature type="compositionally biased region" description="Basic and acidic residues" evidence="1">
    <location>
        <begin position="121"/>
        <end position="131"/>
    </location>
</feature>
<dbReference type="SUPFAM" id="SSF46955">
    <property type="entry name" value="Putative DNA-binding domain"/>
    <property type="match status" value="1"/>
</dbReference>
<evidence type="ECO:0000259" key="2">
    <source>
        <dbReference type="PROSITE" id="PS50937"/>
    </source>
</evidence>
<dbReference type="STRING" id="394221.Mmar10_1521"/>
<dbReference type="HOGENOM" id="CLU_045945_1_1_5"/>
<dbReference type="EMBL" id="CP000449">
    <property type="protein sequence ID" value="ABI65813.1"/>
    <property type="molecule type" value="Genomic_DNA"/>
</dbReference>
<sequence length="150" mass="16739">MSVTTKSADAFRTISEAAEELDIQAHVLRFWESKFPQISPLKRAGGRRFYRPQDLQLLRGVKRLLYEDGYTIKGARKYIKDQGVAAVMALGDIKAVEPREPMAIDAADLEHPIASRPSRTRPADGPKRQLDDILADLENAQAKLKAALEP</sequence>
<dbReference type="SMART" id="SM00422">
    <property type="entry name" value="HTH_MERR"/>
    <property type="match status" value="1"/>
</dbReference>
<dbReference type="InterPro" id="IPR000551">
    <property type="entry name" value="MerR-type_HTH_dom"/>
</dbReference>
<protein>
    <submittedName>
        <fullName evidence="3">Transcriptional regulator, MerR family</fullName>
    </submittedName>
</protein>
<dbReference type="Gene3D" id="1.10.1660.10">
    <property type="match status" value="1"/>
</dbReference>
<accession>Q0APH4</accession>
<dbReference type="CDD" id="cd04765">
    <property type="entry name" value="HTH_MlrA-like_sg2"/>
    <property type="match status" value="1"/>
</dbReference>
<evidence type="ECO:0000313" key="3">
    <source>
        <dbReference type="EMBL" id="ABI65813.1"/>
    </source>
</evidence>
<feature type="region of interest" description="Disordered" evidence="1">
    <location>
        <begin position="106"/>
        <end position="131"/>
    </location>
</feature>
<gene>
    <name evidence="3" type="ordered locus">Mmar10_1521</name>
</gene>
<dbReference type="AlphaFoldDB" id="Q0APH4"/>
<dbReference type="Proteomes" id="UP000001964">
    <property type="component" value="Chromosome"/>
</dbReference>
<feature type="domain" description="HTH merR-type" evidence="2">
    <location>
        <begin position="13"/>
        <end position="81"/>
    </location>
</feature>
<dbReference type="KEGG" id="mmr:Mmar10_1521"/>
<dbReference type="GO" id="GO:0003677">
    <property type="term" value="F:DNA binding"/>
    <property type="evidence" value="ECO:0007669"/>
    <property type="project" value="InterPro"/>
</dbReference>
<name>Q0APH4_MARMM</name>
<dbReference type="PROSITE" id="PS50937">
    <property type="entry name" value="HTH_MERR_2"/>
    <property type="match status" value="1"/>
</dbReference>
<dbReference type="eggNOG" id="COG0789">
    <property type="taxonomic scope" value="Bacteria"/>
</dbReference>
<proteinExistence type="predicted"/>
<reference evidence="3 4" key="1">
    <citation type="submission" date="2006-08" db="EMBL/GenBank/DDBJ databases">
        <title>Complete sequence of Maricaulis maris MCS10.</title>
        <authorList>
            <consortium name="US DOE Joint Genome Institute"/>
            <person name="Copeland A."/>
            <person name="Lucas S."/>
            <person name="Lapidus A."/>
            <person name="Barry K."/>
            <person name="Detter J.C."/>
            <person name="Glavina del Rio T."/>
            <person name="Hammon N."/>
            <person name="Israni S."/>
            <person name="Dalin E."/>
            <person name="Tice H."/>
            <person name="Pitluck S."/>
            <person name="Saunders E."/>
            <person name="Brettin T."/>
            <person name="Bruce D."/>
            <person name="Han C."/>
            <person name="Tapia R."/>
            <person name="Gilna P."/>
            <person name="Schmutz J."/>
            <person name="Larimer F."/>
            <person name="Land M."/>
            <person name="Hauser L."/>
            <person name="Kyrpides N."/>
            <person name="Mikhailova N."/>
            <person name="Viollier P."/>
            <person name="Stephens C."/>
            <person name="Richardson P."/>
        </authorList>
    </citation>
    <scope>NUCLEOTIDE SEQUENCE [LARGE SCALE GENOMIC DNA]</scope>
    <source>
        <strain evidence="3 4">MCS10</strain>
    </source>
</reference>
<dbReference type="RefSeq" id="WP_011643460.1">
    <property type="nucleotide sequence ID" value="NC_008347.1"/>
</dbReference>
<keyword evidence="4" id="KW-1185">Reference proteome</keyword>
<dbReference type="Pfam" id="PF13411">
    <property type="entry name" value="MerR_1"/>
    <property type="match status" value="1"/>
</dbReference>
<organism evidence="3 4">
    <name type="scientific">Maricaulis maris (strain MCS10)</name>
    <name type="common">Caulobacter maris</name>
    <dbReference type="NCBI Taxonomy" id="394221"/>
    <lineage>
        <taxon>Bacteria</taxon>
        <taxon>Pseudomonadati</taxon>
        <taxon>Pseudomonadota</taxon>
        <taxon>Alphaproteobacteria</taxon>
        <taxon>Maricaulales</taxon>
        <taxon>Maricaulaceae</taxon>
        <taxon>Maricaulis</taxon>
    </lineage>
</organism>
<dbReference type="OrthoDB" id="9810140at2"/>
<dbReference type="GO" id="GO:0006355">
    <property type="term" value="P:regulation of DNA-templated transcription"/>
    <property type="evidence" value="ECO:0007669"/>
    <property type="project" value="InterPro"/>
</dbReference>
<evidence type="ECO:0000256" key="1">
    <source>
        <dbReference type="SAM" id="MobiDB-lite"/>
    </source>
</evidence>